<dbReference type="InterPro" id="IPR051785">
    <property type="entry name" value="MMCE/EMCE_epimerase"/>
</dbReference>
<dbReference type="InterPro" id="IPR004360">
    <property type="entry name" value="Glyas_Fos-R_dOase_dom"/>
</dbReference>
<dbReference type="InterPro" id="IPR037523">
    <property type="entry name" value="VOC_core"/>
</dbReference>
<dbReference type="CDD" id="cd08353">
    <property type="entry name" value="VOC_like"/>
    <property type="match status" value="1"/>
</dbReference>
<keyword evidence="1" id="KW-0479">Metal-binding</keyword>
<dbReference type="PROSITE" id="PS51819">
    <property type="entry name" value="VOC"/>
    <property type="match status" value="1"/>
</dbReference>
<reference evidence="3 4" key="1">
    <citation type="submission" date="2023-08" db="EMBL/GenBank/DDBJ databases">
        <title>Phytohabitans sansha sp. nov., isolated from marine sediment.</title>
        <authorList>
            <person name="Zhao Y."/>
            <person name="Yi K."/>
        </authorList>
    </citation>
    <scope>NUCLEOTIDE SEQUENCE [LARGE SCALE GENOMIC DNA]</scope>
    <source>
        <strain evidence="3 4">ZYX-F-186</strain>
    </source>
</reference>
<dbReference type="Gene3D" id="3.10.180.10">
    <property type="entry name" value="2,3-Dihydroxybiphenyl 1,2-Dioxygenase, domain 1"/>
    <property type="match status" value="1"/>
</dbReference>
<evidence type="ECO:0000313" key="4">
    <source>
        <dbReference type="Proteomes" id="UP001230908"/>
    </source>
</evidence>
<dbReference type="InterPro" id="IPR029068">
    <property type="entry name" value="Glyas_Bleomycin-R_OHBP_Dase"/>
</dbReference>
<keyword evidence="4" id="KW-1185">Reference proteome</keyword>
<dbReference type="RefSeq" id="WP_308715516.1">
    <property type="nucleotide sequence ID" value="NZ_JAVHUY010000029.1"/>
</dbReference>
<dbReference type="EMBL" id="JAVHUY010000029">
    <property type="protein sequence ID" value="MDQ7908246.1"/>
    <property type="molecule type" value="Genomic_DNA"/>
</dbReference>
<dbReference type="PANTHER" id="PTHR43048">
    <property type="entry name" value="METHYLMALONYL-COA EPIMERASE"/>
    <property type="match status" value="1"/>
</dbReference>
<dbReference type="SUPFAM" id="SSF54593">
    <property type="entry name" value="Glyoxalase/Bleomycin resistance protein/Dihydroxybiphenyl dioxygenase"/>
    <property type="match status" value="1"/>
</dbReference>
<accession>A0ABU0ZMI2</accession>
<evidence type="ECO:0000256" key="1">
    <source>
        <dbReference type="ARBA" id="ARBA00022723"/>
    </source>
</evidence>
<sequence>MDDTDQRGRQPGRGTIRRMDNIAVVVDDLAAAKAFFLALGLELEGEATVEGSAVDRLVGLDGVRSDLAMMRTPDGHGRLELTKYHAPSSRDGDPRAPVNTLGMHRVMFAVEDIDDTLDRLRPHGAELVGEIVRYENSYRLCYLRGPAGIVVALAEQIK</sequence>
<protein>
    <submittedName>
        <fullName evidence="3">VOC family protein</fullName>
    </submittedName>
</protein>
<organism evidence="3 4">
    <name type="scientific">Phytohabitans maris</name>
    <dbReference type="NCBI Taxonomy" id="3071409"/>
    <lineage>
        <taxon>Bacteria</taxon>
        <taxon>Bacillati</taxon>
        <taxon>Actinomycetota</taxon>
        <taxon>Actinomycetes</taxon>
        <taxon>Micromonosporales</taxon>
        <taxon>Micromonosporaceae</taxon>
    </lineage>
</organism>
<evidence type="ECO:0000259" key="2">
    <source>
        <dbReference type="PROSITE" id="PS51819"/>
    </source>
</evidence>
<dbReference type="PANTHER" id="PTHR43048:SF5">
    <property type="entry name" value="BLR5325 PROTEIN"/>
    <property type="match status" value="1"/>
</dbReference>
<evidence type="ECO:0000313" key="3">
    <source>
        <dbReference type="EMBL" id="MDQ7908246.1"/>
    </source>
</evidence>
<comment type="caution">
    <text evidence="3">The sequence shown here is derived from an EMBL/GenBank/DDBJ whole genome shotgun (WGS) entry which is preliminary data.</text>
</comment>
<dbReference type="Pfam" id="PF00903">
    <property type="entry name" value="Glyoxalase"/>
    <property type="match status" value="1"/>
</dbReference>
<dbReference type="Proteomes" id="UP001230908">
    <property type="component" value="Unassembled WGS sequence"/>
</dbReference>
<gene>
    <name evidence="3" type="ORF">RB614_27340</name>
</gene>
<proteinExistence type="predicted"/>
<name>A0ABU0ZMI2_9ACTN</name>
<feature type="domain" description="VOC" evidence="2">
    <location>
        <begin position="18"/>
        <end position="156"/>
    </location>
</feature>